<dbReference type="GeneID" id="301461961"/>
<protein>
    <recommendedName>
        <fullName evidence="3">Lipocalin-like domain-containing protein</fullName>
    </recommendedName>
</protein>
<name>C8PQT6_9SPIR</name>
<evidence type="ECO:0000313" key="2">
    <source>
        <dbReference type="Proteomes" id="UP000004509"/>
    </source>
</evidence>
<dbReference type="EMBL" id="ACYH01000038">
    <property type="protein sequence ID" value="EEV20250.1"/>
    <property type="molecule type" value="Genomic_DNA"/>
</dbReference>
<dbReference type="STRING" id="596324.TREVI0001_1664"/>
<comment type="caution">
    <text evidence="1">The sequence shown here is derived from an EMBL/GenBank/DDBJ whole genome shotgun (WGS) entry which is preliminary data.</text>
</comment>
<evidence type="ECO:0008006" key="3">
    <source>
        <dbReference type="Google" id="ProtNLM"/>
    </source>
</evidence>
<accession>C8PQT6</accession>
<sequence length="86" mass="10009">MEIEWMQGFTLSTEWKGFWTATDTEITFTVRNKETETWTNGAKKETRESMNASWKLQYTRTDDTLTLSGNDLPKELANLTLARQGR</sequence>
<gene>
    <name evidence="1" type="ORF">TREVI0001_1664</name>
</gene>
<dbReference type="RefSeq" id="WP_006188942.1">
    <property type="nucleotide sequence ID" value="NZ_ACYH01000038.1"/>
</dbReference>
<organism evidence="1 2">
    <name type="scientific">Treponema vincentii ATCC 35580</name>
    <dbReference type="NCBI Taxonomy" id="596324"/>
    <lineage>
        <taxon>Bacteria</taxon>
        <taxon>Pseudomonadati</taxon>
        <taxon>Spirochaetota</taxon>
        <taxon>Spirochaetia</taxon>
        <taxon>Spirochaetales</taxon>
        <taxon>Treponemataceae</taxon>
        <taxon>Treponema</taxon>
    </lineage>
</organism>
<dbReference type="eggNOG" id="ENOG5031CKZ">
    <property type="taxonomic scope" value="Bacteria"/>
</dbReference>
<reference evidence="1 2" key="1">
    <citation type="submission" date="2009-07" db="EMBL/GenBank/DDBJ databases">
        <authorList>
            <person name="Madupu R."/>
            <person name="Sebastian Y."/>
            <person name="Durkin A.S."/>
            <person name="Torralba M."/>
            <person name="Methe B."/>
            <person name="Sutton G.G."/>
            <person name="Strausberg R.L."/>
            <person name="Nelson K.E."/>
        </authorList>
    </citation>
    <scope>NUCLEOTIDE SEQUENCE [LARGE SCALE GENOMIC DNA]</scope>
    <source>
        <strain evidence="1 2">ATCC 35580</strain>
    </source>
</reference>
<dbReference type="AlphaFoldDB" id="C8PQT6"/>
<dbReference type="Proteomes" id="UP000004509">
    <property type="component" value="Unassembled WGS sequence"/>
</dbReference>
<proteinExistence type="predicted"/>
<evidence type="ECO:0000313" key="1">
    <source>
        <dbReference type="EMBL" id="EEV20250.1"/>
    </source>
</evidence>